<dbReference type="Proteomes" id="UP000178656">
    <property type="component" value="Unassembled WGS sequence"/>
</dbReference>
<organism evidence="2 3">
    <name type="scientific">Candidatus Falkowbacteria bacterium RIFOXYC2_FULL_48_21</name>
    <dbReference type="NCBI Taxonomy" id="1798005"/>
    <lineage>
        <taxon>Bacteria</taxon>
        <taxon>Candidatus Falkowiibacteriota</taxon>
    </lineage>
</organism>
<comment type="caution">
    <text evidence="2">The sequence shown here is derived from an EMBL/GenBank/DDBJ whole genome shotgun (WGS) entry which is preliminary data.</text>
</comment>
<proteinExistence type="predicted"/>
<gene>
    <name evidence="2" type="ORF">A2482_04980</name>
</gene>
<protein>
    <submittedName>
        <fullName evidence="2">Uncharacterized protein</fullName>
    </submittedName>
</protein>
<keyword evidence="1" id="KW-0732">Signal</keyword>
<accession>A0A1F5T7J7</accession>
<sequence length="174" mass="19487">MKNQFLVKLMLLCVLFVLFVGCATAPDGPPRFILSDLPKDDARPGEKARIWSDAKQAMISYTYVRVYGLCKGAASQAVQKYDCNCTTRTVKGESYESCSTCERMVFICEPHARPKCDPANHPACYEGRISLKTIGAGCCDCQFDVAAEDKYGETNYHDKDCERMIDDLILIRDN</sequence>
<evidence type="ECO:0000313" key="2">
    <source>
        <dbReference type="EMBL" id="OGF34889.1"/>
    </source>
</evidence>
<reference evidence="2 3" key="1">
    <citation type="journal article" date="2016" name="Nat. Commun.">
        <title>Thousands of microbial genomes shed light on interconnected biogeochemical processes in an aquifer system.</title>
        <authorList>
            <person name="Anantharaman K."/>
            <person name="Brown C.T."/>
            <person name="Hug L.A."/>
            <person name="Sharon I."/>
            <person name="Castelle C.J."/>
            <person name="Probst A.J."/>
            <person name="Thomas B.C."/>
            <person name="Singh A."/>
            <person name="Wilkins M.J."/>
            <person name="Karaoz U."/>
            <person name="Brodie E.L."/>
            <person name="Williams K.H."/>
            <person name="Hubbard S.S."/>
            <person name="Banfield J.F."/>
        </authorList>
    </citation>
    <scope>NUCLEOTIDE SEQUENCE [LARGE SCALE GENOMIC DNA]</scope>
</reference>
<dbReference type="AlphaFoldDB" id="A0A1F5T7J7"/>
<name>A0A1F5T7J7_9BACT</name>
<feature type="signal peptide" evidence="1">
    <location>
        <begin position="1"/>
        <end position="25"/>
    </location>
</feature>
<dbReference type="EMBL" id="MFGM01000066">
    <property type="protein sequence ID" value="OGF34889.1"/>
    <property type="molecule type" value="Genomic_DNA"/>
</dbReference>
<feature type="chain" id="PRO_5009521341" evidence="1">
    <location>
        <begin position="26"/>
        <end position="174"/>
    </location>
</feature>
<dbReference type="PROSITE" id="PS51257">
    <property type="entry name" value="PROKAR_LIPOPROTEIN"/>
    <property type="match status" value="1"/>
</dbReference>
<evidence type="ECO:0000313" key="3">
    <source>
        <dbReference type="Proteomes" id="UP000178656"/>
    </source>
</evidence>
<evidence type="ECO:0000256" key="1">
    <source>
        <dbReference type="SAM" id="SignalP"/>
    </source>
</evidence>